<reference evidence="4 5" key="1">
    <citation type="submission" date="2016-11" db="EMBL/GenBank/DDBJ databases">
        <title>Mixed transmission modes and dynamic genome evolution in an obligate animal-bacterial symbiosis.</title>
        <authorList>
            <person name="Russell S.L."/>
            <person name="Corbett-Detig R.B."/>
            <person name="Cavanaugh C.M."/>
        </authorList>
    </citation>
    <scope>NUCLEOTIDE SEQUENCE [LARGE SCALE GENOMIC DNA]</scope>
    <source>
        <strain evidence="4">Sp-SM6</strain>
    </source>
</reference>
<evidence type="ECO:0008006" key="6">
    <source>
        <dbReference type="Google" id="ProtNLM"/>
    </source>
</evidence>
<sequence length="340" mass="38922">MAIFSDISVIKDTEKELKYQANHDALTSLPNRNLFQELLEHAIQNAKRQSECLSVMFLDLDNFKHINDSLGHHTGDLLLQEIAGRLKENLRKIDIVSRLGGDEFLILVEKVHSQTDIARIAQKLLLALDSPFNINGRQLIISASIGVSMFPDDAKTVSMLIQHADMAMYKAKEHGKNYYYFFKQELSDRATQRFQIESELRHAIKDKQLVVYYQPQYSLSNGRLTGLEALSRWIHPERGTISPDEFIPVAEESGLIIPWTAWMIEQAIIDWKDLVANLKSIPRLSINISSHCFHMHGLVSLVKELIERHDIRASHLELEITETSLMQNADRAWSILADLK</sequence>
<dbReference type="Gene3D" id="3.20.20.450">
    <property type="entry name" value="EAL domain"/>
    <property type="match status" value="1"/>
</dbReference>
<evidence type="ECO:0000313" key="5">
    <source>
        <dbReference type="Proteomes" id="UP000190198"/>
    </source>
</evidence>
<dbReference type="PANTHER" id="PTHR44757:SF2">
    <property type="entry name" value="BIOFILM ARCHITECTURE MAINTENANCE PROTEIN MBAA"/>
    <property type="match status" value="1"/>
</dbReference>
<evidence type="ECO:0000259" key="2">
    <source>
        <dbReference type="PROSITE" id="PS50883"/>
    </source>
</evidence>
<dbReference type="GO" id="GO:0003824">
    <property type="term" value="F:catalytic activity"/>
    <property type="evidence" value="ECO:0007669"/>
    <property type="project" value="UniProtKB-ARBA"/>
</dbReference>
<dbReference type="InterPro" id="IPR001633">
    <property type="entry name" value="EAL_dom"/>
</dbReference>
<dbReference type="Pfam" id="PF00990">
    <property type="entry name" value="GGDEF"/>
    <property type="match status" value="1"/>
</dbReference>
<comment type="cofactor">
    <cofactor evidence="1">
        <name>Mg(2+)</name>
        <dbReference type="ChEBI" id="CHEBI:18420"/>
    </cofactor>
</comment>
<evidence type="ECO:0000256" key="1">
    <source>
        <dbReference type="ARBA" id="ARBA00001946"/>
    </source>
</evidence>
<dbReference type="CDD" id="cd01949">
    <property type="entry name" value="GGDEF"/>
    <property type="match status" value="1"/>
</dbReference>
<dbReference type="NCBIfam" id="TIGR00254">
    <property type="entry name" value="GGDEF"/>
    <property type="match status" value="1"/>
</dbReference>
<dbReference type="PANTHER" id="PTHR44757">
    <property type="entry name" value="DIGUANYLATE CYCLASE DGCP"/>
    <property type="match status" value="1"/>
</dbReference>
<protein>
    <recommendedName>
        <fullName evidence="6">Diguanylate cyclase</fullName>
    </recommendedName>
</protein>
<dbReference type="PROSITE" id="PS50883">
    <property type="entry name" value="EAL"/>
    <property type="match status" value="1"/>
</dbReference>
<dbReference type="InterPro" id="IPR035919">
    <property type="entry name" value="EAL_sf"/>
</dbReference>
<dbReference type="EMBL" id="MPRK01000274">
    <property type="protein sequence ID" value="OOZ37590.1"/>
    <property type="molecule type" value="Genomic_DNA"/>
</dbReference>
<dbReference type="Pfam" id="PF00563">
    <property type="entry name" value="EAL"/>
    <property type="match status" value="1"/>
</dbReference>
<dbReference type="InterPro" id="IPR043128">
    <property type="entry name" value="Rev_trsase/Diguanyl_cyclase"/>
</dbReference>
<dbReference type="SUPFAM" id="SSF141868">
    <property type="entry name" value="EAL domain-like"/>
    <property type="match status" value="1"/>
</dbReference>
<accession>A0A1T2KXU7</accession>
<evidence type="ECO:0000313" key="4">
    <source>
        <dbReference type="EMBL" id="OOZ37590.1"/>
    </source>
</evidence>
<dbReference type="SUPFAM" id="SSF55073">
    <property type="entry name" value="Nucleotide cyclase"/>
    <property type="match status" value="1"/>
</dbReference>
<organism evidence="4 5">
    <name type="scientific">Solemya elarraichensis gill symbiont</name>
    <dbReference type="NCBI Taxonomy" id="1918949"/>
    <lineage>
        <taxon>Bacteria</taxon>
        <taxon>Pseudomonadati</taxon>
        <taxon>Pseudomonadota</taxon>
        <taxon>Gammaproteobacteria</taxon>
        <taxon>sulfur-oxidizing symbionts</taxon>
    </lineage>
</organism>
<dbReference type="PROSITE" id="PS50887">
    <property type="entry name" value="GGDEF"/>
    <property type="match status" value="1"/>
</dbReference>
<proteinExistence type="predicted"/>
<dbReference type="SMART" id="SM00267">
    <property type="entry name" value="GGDEF"/>
    <property type="match status" value="1"/>
</dbReference>
<dbReference type="SMART" id="SM00052">
    <property type="entry name" value="EAL"/>
    <property type="match status" value="1"/>
</dbReference>
<feature type="domain" description="GGDEF" evidence="3">
    <location>
        <begin position="51"/>
        <end position="184"/>
    </location>
</feature>
<dbReference type="FunFam" id="3.30.70.270:FF:000001">
    <property type="entry name" value="Diguanylate cyclase domain protein"/>
    <property type="match status" value="1"/>
</dbReference>
<dbReference type="AlphaFoldDB" id="A0A1T2KXU7"/>
<dbReference type="CDD" id="cd01948">
    <property type="entry name" value="EAL"/>
    <property type="match status" value="1"/>
</dbReference>
<dbReference type="InterPro" id="IPR029787">
    <property type="entry name" value="Nucleotide_cyclase"/>
</dbReference>
<comment type="caution">
    <text evidence="4">The sequence shown here is derived from an EMBL/GenBank/DDBJ whole genome shotgun (WGS) entry which is preliminary data.</text>
</comment>
<evidence type="ECO:0000259" key="3">
    <source>
        <dbReference type="PROSITE" id="PS50887"/>
    </source>
</evidence>
<dbReference type="Proteomes" id="UP000190198">
    <property type="component" value="Unassembled WGS sequence"/>
</dbReference>
<dbReference type="Gene3D" id="3.30.70.270">
    <property type="match status" value="1"/>
</dbReference>
<name>A0A1T2KXU7_9GAMM</name>
<dbReference type="InterPro" id="IPR052155">
    <property type="entry name" value="Biofilm_reg_signaling"/>
</dbReference>
<gene>
    <name evidence="4" type="ORF">BOW52_10135</name>
</gene>
<dbReference type="InterPro" id="IPR000160">
    <property type="entry name" value="GGDEF_dom"/>
</dbReference>
<keyword evidence="5" id="KW-1185">Reference proteome</keyword>
<feature type="domain" description="EAL" evidence="2">
    <location>
        <begin position="193"/>
        <end position="340"/>
    </location>
</feature>